<gene>
    <name evidence="2" type="ORF">KIW84_033310</name>
</gene>
<keyword evidence="3" id="KW-1185">Reference proteome</keyword>
<organism evidence="2 3">
    <name type="scientific">Pisum sativum</name>
    <name type="common">Garden pea</name>
    <name type="synonym">Lathyrus oleraceus</name>
    <dbReference type="NCBI Taxonomy" id="3888"/>
    <lineage>
        <taxon>Eukaryota</taxon>
        <taxon>Viridiplantae</taxon>
        <taxon>Streptophyta</taxon>
        <taxon>Embryophyta</taxon>
        <taxon>Tracheophyta</taxon>
        <taxon>Spermatophyta</taxon>
        <taxon>Magnoliopsida</taxon>
        <taxon>eudicotyledons</taxon>
        <taxon>Gunneridae</taxon>
        <taxon>Pentapetalae</taxon>
        <taxon>rosids</taxon>
        <taxon>fabids</taxon>
        <taxon>Fabales</taxon>
        <taxon>Fabaceae</taxon>
        <taxon>Papilionoideae</taxon>
        <taxon>50 kb inversion clade</taxon>
        <taxon>NPAAA clade</taxon>
        <taxon>Hologalegina</taxon>
        <taxon>IRL clade</taxon>
        <taxon>Fabeae</taxon>
        <taxon>Lathyrus</taxon>
    </lineage>
</organism>
<evidence type="ECO:0000313" key="3">
    <source>
        <dbReference type="Proteomes" id="UP001058974"/>
    </source>
</evidence>
<evidence type="ECO:0000313" key="2">
    <source>
        <dbReference type="EMBL" id="KAI5428264.1"/>
    </source>
</evidence>
<feature type="domain" description="Copine C-terminal" evidence="1">
    <location>
        <begin position="17"/>
        <end position="109"/>
    </location>
</feature>
<dbReference type="PANTHER" id="PTHR45751:SF29">
    <property type="entry name" value="E3 UBIQUITIN-PROTEIN LIGASE RGLG2"/>
    <property type="match status" value="1"/>
</dbReference>
<dbReference type="Gramene" id="Psat03G0331000-T2">
    <property type="protein sequence ID" value="KAI5428264.1"/>
    <property type="gene ID" value="KIW84_033310"/>
</dbReference>
<evidence type="ECO:0000259" key="1">
    <source>
        <dbReference type="Pfam" id="PF07002"/>
    </source>
</evidence>
<dbReference type="GO" id="GO:0004842">
    <property type="term" value="F:ubiquitin-protein transferase activity"/>
    <property type="evidence" value="ECO:0007669"/>
    <property type="project" value="TreeGrafter"/>
</dbReference>
<dbReference type="GO" id="GO:0016567">
    <property type="term" value="P:protein ubiquitination"/>
    <property type="evidence" value="ECO:0007669"/>
    <property type="project" value="TreeGrafter"/>
</dbReference>
<dbReference type="EMBL" id="JAMSHJ010000003">
    <property type="protein sequence ID" value="KAI5428264.1"/>
    <property type="molecule type" value="Genomic_DNA"/>
</dbReference>
<dbReference type="Proteomes" id="UP001058974">
    <property type="component" value="Chromosome 3"/>
</dbReference>
<dbReference type="InterPro" id="IPR052079">
    <property type="entry name" value="E3_ligase/Copine_domain"/>
</dbReference>
<protein>
    <submittedName>
        <fullName evidence="2">E3 ubiquitin-protein ligase rglg1, variant 2</fullName>
    </submittedName>
</protein>
<reference evidence="2 3" key="1">
    <citation type="journal article" date="2022" name="Nat. Genet.">
        <title>Improved pea reference genome and pan-genome highlight genomic features and evolutionary characteristics.</title>
        <authorList>
            <person name="Yang T."/>
            <person name="Liu R."/>
            <person name="Luo Y."/>
            <person name="Hu S."/>
            <person name="Wang D."/>
            <person name="Wang C."/>
            <person name="Pandey M.K."/>
            <person name="Ge S."/>
            <person name="Xu Q."/>
            <person name="Li N."/>
            <person name="Li G."/>
            <person name="Huang Y."/>
            <person name="Saxena R.K."/>
            <person name="Ji Y."/>
            <person name="Li M."/>
            <person name="Yan X."/>
            <person name="He Y."/>
            <person name="Liu Y."/>
            <person name="Wang X."/>
            <person name="Xiang C."/>
            <person name="Varshney R.K."/>
            <person name="Ding H."/>
            <person name="Gao S."/>
            <person name="Zong X."/>
        </authorList>
    </citation>
    <scope>NUCLEOTIDE SEQUENCE [LARGE SCALE GENOMIC DNA]</scope>
    <source>
        <strain evidence="2 3">cv. Zhongwan 6</strain>
    </source>
</reference>
<name>A0A9D4XWA8_PEA</name>
<dbReference type="GO" id="GO:0005634">
    <property type="term" value="C:nucleus"/>
    <property type="evidence" value="ECO:0007669"/>
    <property type="project" value="TreeGrafter"/>
</dbReference>
<comment type="caution">
    <text evidence="2">The sequence shown here is derived from an EMBL/GenBank/DDBJ whole genome shotgun (WGS) entry which is preliminary data.</text>
</comment>
<dbReference type="PANTHER" id="PTHR45751">
    <property type="entry name" value="COPINE FAMILY PROTEIN 1"/>
    <property type="match status" value="1"/>
</dbReference>
<accession>A0A9D4XWA8</accession>
<proteinExistence type="predicted"/>
<dbReference type="InterPro" id="IPR010734">
    <property type="entry name" value="Copine_C"/>
</dbReference>
<sequence length="176" mass="19997">MKLVQVTRTINSQHGRLSPQEQKTVDAIVEASKYPLSIILIGVGDGPWDMMEEFQDNIPTRAFDNFQFVNFTEIMANNISLSRKEAAFALAAFMKIPSQYKAAIELHLLGSRKANAPKRVSLPTPSYDSVSIGSSSTYDNQAFLHREEEFVLPLYSNEENTHKWKTFMPYVRDSFV</sequence>
<dbReference type="Pfam" id="PF07002">
    <property type="entry name" value="Copine"/>
    <property type="match status" value="1"/>
</dbReference>
<dbReference type="AlphaFoldDB" id="A0A9D4XWA8"/>